<dbReference type="InterPro" id="IPR017871">
    <property type="entry name" value="ABC_transporter-like_CS"/>
</dbReference>
<comment type="similarity">
    <text evidence="1">Belongs to the ABC transporter superfamily.</text>
</comment>
<dbReference type="InterPro" id="IPR017911">
    <property type="entry name" value="MacB-like_ATP-bd"/>
</dbReference>
<keyword evidence="4 6" id="KW-0067">ATP-binding</keyword>
<dbReference type="SUPFAM" id="SSF52540">
    <property type="entry name" value="P-loop containing nucleoside triphosphate hydrolases"/>
    <property type="match status" value="1"/>
</dbReference>
<evidence type="ECO:0000256" key="2">
    <source>
        <dbReference type="ARBA" id="ARBA00022448"/>
    </source>
</evidence>
<keyword evidence="3" id="KW-0547">Nucleotide-binding</keyword>
<accession>A0ABS3L8W3</accession>
<evidence type="ECO:0000256" key="4">
    <source>
        <dbReference type="ARBA" id="ARBA00022840"/>
    </source>
</evidence>
<evidence type="ECO:0000313" key="7">
    <source>
        <dbReference type="Proteomes" id="UP000664601"/>
    </source>
</evidence>
<dbReference type="Gene3D" id="3.40.50.300">
    <property type="entry name" value="P-loop containing nucleotide triphosphate hydrolases"/>
    <property type="match status" value="1"/>
</dbReference>
<evidence type="ECO:0000259" key="5">
    <source>
        <dbReference type="PROSITE" id="PS50893"/>
    </source>
</evidence>
<reference evidence="6 7" key="1">
    <citation type="submission" date="2021-03" db="EMBL/GenBank/DDBJ databases">
        <title>Enterococcal diversity collection.</title>
        <authorList>
            <person name="Gilmore M.S."/>
            <person name="Schwartzman J."/>
            <person name="Van Tyne D."/>
            <person name="Martin M."/>
            <person name="Earl A.M."/>
            <person name="Manson A.L."/>
            <person name="Straub T."/>
            <person name="Salamzade R."/>
            <person name="Saavedra J."/>
            <person name="Lebreton F."/>
            <person name="Prichula J."/>
            <person name="Schaufler K."/>
            <person name="Gaca A."/>
            <person name="Sgardioli B."/>
            <person name="Wagenaar J."/>
            <person name="Strong T."/>
        </authorList>
    </citation>
    <scope>NUCLEOTIDE SEQUENCE [LARGE SCALE GENOMIC DNA]</scope>
    <source>
        <strain evidence="6 7">669A</strain>
    </source>
</reference>
<evidence type="ECO:0000256" key="1">
    <source>
        <dbReference type="ARBA" id="ARBA00005417"/>
    </source>
</evidence>
<comment type="caution">
    <text evidence="6">The sequence shown here is derived from an EMBL/GenBank/DDBJ whole genome shotgun (WGS) entry which is preliminary data.</text>
</comment>
<proteinExistence type="inferred from homology"/>
<dbReference type="InterPro" id="IPR027417">
    <property type="entry name" value="P-loop_NTPase"/>
</dbReference>
<feature type="domain" description="ABC transporter" evidence="5">
    <location>
        <begin position="2"/>
        <end position="226"/>
    </location>
</feature>
<dbReference type="CDD" id="cd03255">
    <property type="entry name" value="ABC_MJ0796_LolCDE_FtsE"/>
    <property type="match status" value="1"/>
</dbReference>
<protein>
    <submittedName>
        <fullName evidence="6">ABC transporter ATP-binding protein</fullName>
    </submittedName>
</protein>
<dbReference type="InterPro" id="IPR003593">
    <property type="entry name" value="AAA+_ATPase"/>
</dbReference>
<name>A0ABS3L8W3_9ENTE</name>
<dbReference type="RefSeq" id="WP_207672976.1">
    <property type="nucleotide sequence ID" value="NZ_JAFREM010000012.1"/>
</dbReference>
<dbReference type="PANTHER" id="PTHR42798">
    <property type="entry name" value="LIPOPROTEIN-RELEASING SYSTEM ATP-BINDING PROTEIN LOLD"/>
    <property type="match status" value="1"/>
</dbReference>
<dbReference type="PROSITE" id="PS50893">
    <property type="entry name" value="ABC_TRANSPORTER_2"/>
    <property type="match status" value="1"/>
</dbReference>
<dbReference type="GO" id="GO:0005524">
    <property type="term" value="F:ATP binding"/>
    <property type="evidence" value="ECO:0007669"/>
    <property type="project" value="UniProtKB-KW"/>
</dbReference>
<dbReference type="Pfam" id="PF00005">
    <property type="entry name" value="ABC_tran"/>
    <property type="match status" value="1"/>
</dbReference>
<dbReference type="EMBL" id="JAFREM010000012">
    <property type="protein sequence ID" value="MBO1306047.1"/>
    <property type="molecule type" value="Genomic_DNA"/>
</dbReference>
<evidence type="ECO:0000313" key="6">
    <source>
        <dbReference type="EMBL" id="MBO1306047.1"/>
    </source>
</evidence>
<gene>
    <name evidence="6" type="ORF">JZO70_07735</name>
</gene>
<dbReference type="PROSITE" id="PS00211">
    <property type="entry name" value="ABC_TRANSPORTER_1"/>
    <property type="match status" value="1"/>
</dbReference>
<organism evidence="6 7">
    <name type="scientific">Candidatus Enterococcus moelleringii</name>
    <dbReference type="NCBI Taxonomy" id="2815325"/>
    <lineage>
        <taxon>Bacteria</taxon>
        <taxon>Bacillati</taxon>
        <taxon>Bacillota</taxon>
        <taxon>Bacilli</taxon>
        <taxon>Lactobacillales</taxon>
        <taxon>Enterococcaceae</taxon>
        <taxon>Enterococcus</taxon>
    </lineage>
</organism>
<dbReference type="SMART" id="SM00382">
    <property type="entry name" value="AAA"/>
    <property type="match status" value="1"/>
</dbReference>
<keyword evidence="2" id="KW-0813">Transport</keyword>
<dbReference type="Proteomes" id="UP000664601">
    <property type="component" value="Unassembled WGS sequence"/>
</dbReference>
<keyword evidence="7" id="KW-1185">Reference proteome</keyword>
<sequence>MIELIDVNKYYESDEESLHVIKDVNLHIDKGEMLAIMGPSGSGKSTLINLLGFIDRKYEGTYLFEGSSLVESSDRLLSSIRNEAVGFVFQGFNLIENNTVFENVELPLLYNHHRHGETKHKVDEVLEKVGILDKAGKYPKQLSGGQQQRVAIARALVNSPKFLIADEPTGALDSGTSTEIMELFKELNLIEGITLILVTHNPELIPYCSRMITIRDGAIIEDKELIS</sequence>
<evidence type="ECO:0000256" key="3">
    <source>
        <dbReference type="ARBA" id="ARBA00022741"/>
    </source>
</evidence>
<dbReference type="InterPro" id="IPR003439">
    <property type="entry name" value="ABC_transporter-like_ATP-bd"/>
</dbReference>
<dbReference type="PANTHER" id="PTHR42798:SF2">
    <property type="entry name" value="ABC TRANSPORTER ATP-BINDING PROTEIN MG467-RELATED"/>
    <property type="match status" value="1"/>
</dbReference>